<protein>
    <submittedName>
        <fullName evidence="2">Uncharacterized protein</fullName>
    </submittedName>
</protein>
<feature type="chain" id="PRO_5045897618" evidence="1">
    <location>
        <begin position="24"/>
        <end position="98"/>
    </location>
</feature>
<proteinExistence type="predicted"/>
<keyword evidence="3" id="KW-1185">Reference proteome</keyword>
<accession>A0ABY7FYX7</accession>
<sequence length="98" mass="11534">MDFTKLIICVAMAILLLSDVVCSRPTGEEQGSSDLMSIVRHIDDNLVRHTGRRRRRHLRTQQIALMEFCLQKPHMCRHNLEQIRRNDNRRVTVLVIEK</sequence>
<dbReference type="EMBL" id="CP111026">
    <property type="protein sequence ID" value="WAR27408.1"/>
    <property type="molecule type" value="Genomic_DNA"/>
</dbReference>
<gene>
    <name evidence="2" type="ORF">MAR_013112</name>
</gene>
<evidence type="ECO:0000256" key="1">
    <source>
        <dbReference type="SAM" id="SignalP"/>
    </source>
</evidence>
<dbReference type="Proteomes" id="UP001164746">
    <property type="component" value="Chromosome 15"/>
</dbReference>
<reference evidence="2" key="1">
    <citation type="submission" date="2022-11" db="EMBL/GenBank/DDBJ databases">
        <title>Centuries of genome instability and evolution in soft-shell clam transmissible cancer (bioRxiv).</title>
        <authorList>
            <person name="Hart S.F.M."/>
            <person name="Yonemitsu M.A."/>
            <person name="Giersch R.M."/>
            <person name="Beal B.F."/>
            <person name="Arriagada G."/>
            <person name="Davis B.W."/>
            <person name="Ostrander E.A."/>
            <person name="Goff S.P."/>
            <person name="Metzger M.J."/>
        </authorList>
    </citation>
    <scope>NUCLEOTIDE SEQUENCE</scope>
    <source>
        <strain evidence="2">MELC-2E11</strain>
        <tissue evidence="2">Siphon/mantle</tissue>
    </source>
</reference>
<organism evidence="2 3">
    <name type="scientific">Mya arenaria</name>
    <name type="common">Soft-shell clam</name>
    <dbReference type="NCBI Taxonomy" id="6604"/>
    <lineage>
        <taxon>Eukaryota</taxon>
        <taxon>Metazoa</taxon>
        <taxon>Spiralia</taxon>
        <taxon>Lophotrochozoa</taxon>
        <taxon>Mollusca</taxon>
        <taxon>Bivalvia</taxon>
        <taxon>Autobranchia</taxon>
        <taxon>Heteroconchia</taxon>
        <taxon>Euheterodonta</taxon>
        <taxon>Imparidentia</taxon>
        <taxon>Neoheterodontei</taxon>
        <taxon>Myida</taxon>
        <taxon>Myoidea</taxon>
        <taxon>Myidae</taxon>
        <taxon>Mya</taxon>
    </lineage>
</organism>
<keyword evidence="1" id="KW-0732">Signal</keyword>
<feature type="signal peptide" evidence="1">
    <location>
        <begin position="1"/>
        <end position="23"/>
    </location>
</feature>
<name>A0ABY7FYX7_MYAAR</name>
<evidence type="ECO:0000313" key="2">
    <source>
        <dbReference type="EMBL" id="WAR27408.1"/>
    </source>
</evidence>
<evidence type="ECO:0000313" key="3">
    <source>
        <dbReference type="Proteomes" id="UP001164746"/>
    </source>
</evidence>